<dbReference type="OrthoDB" id="1708823at2759"/>
<dbReference type="GO" id="GO:0019948">
    <property type="term" value="F:SUMO activating enzyme activity"/>
    <property type="evidence" value="ECO:0007669"/>
    <property type="project" value="TreeGrafter"/>
</dbReference>
<feature type="domain" description="THIF-type NAD/FAD binding fold" evidence="2">
    <location>
        <begin position="32"/>
        <end position="367"/>
    </location>
</feature>
<evidence type="ECO:0000313" key="4">
    <source>
        <dbReference type="Proteomes" id="UP000504638"/>
    </source>
</evidence>
<dbReference type="PANTHER" id="PTHR10953:SF162">
    <property type="entry name" value="SUMO-ACTIVATING ENZYME SUBUNIT 1"/>
    <property type="match status" value="1"/>
</dbReference>
<proteinExistence type="predicted"/>
<name>A0A6G1G5A2_9PEZI</name>
<feature type="compositionally biased region" description="Polar residues" evidence="1">
    <location>
        <begin position="1"/>
        <end position="11"/>
    </location>
</feature>
<dbReference type="PANTHER" id="PTHR10953">
    <property type="entry name" value="UBIQUITIN-ACTIVATING ENZYME E1"/>
    <property type="match status" value="1"/>
</dbReference>
<protein>
    <recommendedName>
        <fullName evidence="2">THIF-type NAD/FAD binding fold domain-containing protein</fullName>
    </recommendedName>
</protein>
<dbReference type="SUPFAM" id="SSF69572">
    <property type="entry name" value="Activating enzymes of the ubiquitin-like proteins"/>
    <property type="match status" value="1"/>
</dbReference>
<feature type="compositionally biased region" description="Polar residues" evidence="1">
    <location>
        <begin position="205"/>
        <end position="218"/>
    </location>
</feature>
<dbReference type="EMBL" id="ML975155">
    <property type="protein sequence ID" value="KAF1813198.1"/>
    <property type="molecule type" value="Genomic_DNA"/>
</dbReference>
<evidence type="ECO:0000256" key="1">
    <source>
        <dbReference type="SAM" id="MobiDB-lite"/>
    </source>
</evidence>
<dbReference type="Pfam" id="PF00899">
    <property type="entry name" value="ThiF"/>
    <property type="match status" value="1"/>
</dbReference>
<feature type="region of interest" description="Disordered" evidence="1">
    <location>
        <begin position="205"/>
        <end position="224"/>
    </location>
</feature>
<sequence>MASDVQVTNGASKDASTDGKNEGISEEEIALYDRQIRLWGMKAQEKIRTANILLITCRALGNEIAKNLVLAGIGSITILDHEVVSPDDLGAQFLITEADIGKPRAEAVRPPLQKMNPRVTITADTSIAALKDPSFYATFTLTIATDLDYTALCTINEAANFSARPFYAACLHGLYGFAFADLITHDYQIERQVLSTTTLLGPETPSRTLLSVTPTPSTGPGAPHREVLTKREVYYPLRIANSSPLPPTITRLARRKKQVPPLLTCARALFEFQAAHLGRSPSHAAADLAAFTQLARATHDMLSLPRETLTAEFLKGFLASLHAEVAPAAAWVGGFVAQDVINVLGRREQPLQNFGVFDGESGEARVFALQPIFEAEGMGNGMAMRQAGAQASTDQAPL</sequence>
<organism evidence="3">
    <name type="scientific">Eremomyces bilateralis CBS 781.70</name>
    <dbReference type="NCBI Taxonomy" id="1392243"/>
    <lineage>
        <taxon>Eukaryota</taxon>
        <taxon>Fungi</taxon>
        <taxon>Dikarya</taxon>
        <taxon>Ascomycota</taxon>
        <taxon>Pezizomycotina</taxon>
        <taxon>Dothideomycetes</taxon>
        <taxon>Dothideomycetes incertae sedis</taxon>
        <taxon>Eremomycetales</taxon>
        <taxon>Eremomycetaceae</taxon>
        <taxon>Eremomyces</taxon>
    </lineage>
</organism>
<reference evidence="5" key="2">
    <citation type="submission" date="2020-04" db="EMBL/GenBank/DDBJ databases">
        <authorList>
            <consortium name="NCBI Genome Project"/>
        </authorList>
    </citation>
    <scope>NUCLEOTIDE SEQUENCE</scope>
    <source>
        <strain evidence="5">CBS 781.70</strain>
    </source>
</reference>
<dbReference type="InterPro" id="IPR035985">
    <property type="entry name" value="Ubiquitin-activating_enz"/>
</dbReference>
<evidence type="ECO:0000313" key="3">
    <source>
        <dbReference type="EMBL" id="KAF1813198.1"/>
    </source>
</evidence>
<dbReference type="GeneID" id="54415713"/>
<gene>
    <name evidence="3 5" type="ORF">P152DRAFT_308981</name>
</gene>
<dbReference type="GO" id="GO:0031510">
    <property type="term" value="C:SUMO activating enzyme complex"/>
    <property type="evidence" value="ECO:0007669"/>
    <property type="project" value="TreeGrafter"/>
</dbReference>
<feature type="region of interest" description="Disordered" evidence="1">
    <location>
        <begin position="1"/>
        <end position="22"/>
    </location>
</feature>
<dbReference type="GO" id="GO:0016925">
    <property type="term" value="P:protein sumoylation"/>
    <property type="evidence" value="ECO:0007669"/>
    <property type="project" value="TreeGrafter"/>
</dbReference>
<evidence type="ECO:0000313" key="5">
    <source>
        <dbReference type="RefSeq" id="XP_033534829.1"/>
    </source>
</evidence>
<dbReference type="RefSeq" id="XP_033534829.1">
    <property type="nucleotide sequence ID" value="XM_033675143.1"/>
</dbReference>
<keyword evidence="4" id="KW-1185">Reference proteome</keyword>
<accession>A0A6G1G5A2</accession>
<dbReference type="InterPro" id="IPR000594">
    <property type="entry name" value="ThiF_NAD_FAD-bd"/>
</dbReference>
<evidence type="ECO:0000259" key="2">
    <source>
        <dbReference type="Pfam" id="PF00899"/>
    </source>
</evidence>
<dbReference type="Proteomes" id="UP000504638">
    <property type="component" value="Unplaced"/>
</dbReference>
<reference evidence="3 5" key="1">
    <citation type="submission" date="2020-01" db="EMBL/GenBank/DDBJ databases">
        <authorList>
            <consortium name="DOE Joint Genome Institute"/>
            <person name="Haridas S."/>
            <person name="Albert R."/>
            <person name="Binder M."/>
            <person name="Bloem J."/>
            <person name="Labutti K."/>
            <person name="Salamov A."/>
            <person name="Andreopoulos B."/>
            <person name="Baker S.E."/>
            <person name="Barry K."/>
            <person name="Bills G."/>
            <person name="Bluhm B.H."/>
            <person name="Cannon C."/>
            <person name="Castanera R."/>
            <person name="Culley D.E."/>
            <person name="Daum C."/>
            <person name="Ezra D."/>
            <person name="Gonzalez J.B."/>
            <person name="Henrissat B."/>
            <person name="Kuo A."/>
            <person name="Liang C."/>
            <person name="Lipzen A."/>
            <person name="Lutzoni F."/>
            <person name="Magnuson J."/>
            <person name="Mondo S."/>
            <person name="Nolan M."/>
            <person name="Ohm R."/>
            <person name="Pangilinan J."/>
            <person name="Park H.-J."/>
            <person name="Ramirez L."/>
            <person name="Alfaro M."/>
            <person name="Sun H."/>
            <person name="Tritt A."/>
            <person name="Yoshinaga Y."/>
            <person name="Zwiers L.-H."/>
            <person name="Turgeon B.G."/>
            <person name="Goodwin S.B."/>
            <person name="Spatafora J.W."/>
            <person name="Crous P.W."/>
            <person name="Grigoriev I.V."/>
        </authorList>
    </citation>
    <scope>NUCLEOTIDE SEQUENCE</scope>
    <source>
        <strain evidence="3 5">CBS 781.70</strain>
    </source>
</reference>
<dbReference type="GO" id="GO:0005737">
    <property type="term" value="C:cytoplasm"/>
    <property type="evidence" value="ECO:0007669"/>
    <property type="project" value="TreeGrafter"/>
</dbReference>
<dbReference type="InterPro" id="IPR045886">
    <property type="entry name" value="ThiF/MoeB/HesA"/>
</dbReference>
<reference evidence="5" key="3">
    <citation type="submission" date="2025-04" db="UniProtKB">
        <authorList>
            <consortium name="RefSeq"/>
        </authorList>
    </citation>
    <scope>IDENTIFICATION</scope>
    <source>
        <strain evidence="5">CBS 781.70</strain>
    </source>
</reference>
<dbReference type="Gene3D" id="3.40.50.720">
    <property type="entry name" value="NAD(P)-binding Rossmann-like Domain"/>
    <property type="match status" value="1"/>
</dbReference>
<dbReference type="AlphaFoldDB" id="A0A6G1G5A2"/>